<dbReference type="InterPro" id="IPR043128">
    <property type="entry name" value="Rev_trsase/Diguanyl_cyclase"/>
</dbReference>
<evidence type="ECO:0000313" key="4">
    <source>
        <dbReference type="Proteomes" id="UP000050761"/>
    </source>
</evidence>
<accession>A0A183GIE1</accession>
<dbReference type="AlphaFoldDB" id="A0A183GIE1"/>
<evidence type="ECO:0000313" key="5">
    <source>
        <dbReference type="WBParaSite" id="HPBE_0002240001-mRNA-1"/>
    </source>
</evidence>
<dbReference type="PROSITE" id="PS50878">
    <property type="entry name" value="RT_POL"/>
    <property type="match status" value="1"/>
</dbReference>
<reference evidence="3 4" key="1">
    <citation type="submission" date="2018-11" db="EMBL/GenBank/DDBJ databases">
        <authorList>
            <consortium name="Pathogen Informatics"/>
        </authorList>
    </citation>
    <scope>NUCLEOTIDE SEQUENCE [LARGE SCALE GENOMIC DNA]</scope>
</reference>
<evidence type="ECO:0000256" key="1">
    <source>
        <dbReference type="SAM" id="MobiDB-lite"/>
    </source>
</evidence>
<dbReference type="InterPro" id="IPR043502">
    <property type="entry name" value="DNA/RNA_pol_sf"/>
</dbReference>
<dbReference type="Gene3D" id="3.30.70.270">
    <property type="match status" value="1"/>
</dbReference>
<dbReference type="PANTHER" id="PTHR47027">
    <property type="entry name" value="REVERSE TRANSCRIPTASE DOMAIN-CONTAINING PROTEIN"/>
    <property type="match status" value="1"/>
</dbReference>
<feature type="domain" description="Reverse transcriptase" evidence="2">
    <location>
        <begin position="1"/>
        <end position="86"/>
    </location>
</feature>
<organism evidence="4 5">
    <name type="scientific">Heligmosomoides polygyrus</name>
    <name type="common">Parasitic roundworm</name>
    <dbReference type="NCBI Taxonomy" id="6339"/>
    <lineage>
        <taxon>Eukaryota</taxon>
        <taxon>Metazoa</taxon>
        <taxon>Ecdysozoa</taxon>
        <taxon>Nematoda</taxon>
        <taxon>Chromadorea</taxon>
        <taxon>Rhabditida</taxon>
        <taxon>Rhabditina</taxon>
        <taxon>Rhabditomorpha</taxon>
        <taxon>Strongyloidea</taxon>
        <taxon>Heligmosomidae</taxon>
        <taxon>Heligmosomoides</taxon>
    </lineage>
</organism>
<proteinExistence type="predicted"/>
<keyword evidence="4" id="KW-1185">Reference proteome</keyword>
<dbReference type="Pfam" id="PF00078">
    <property type="entry name" value="RVT_1"/>
    <property type="match status" value="1"/>
</dbReference>
<sequence>MDARDLQKPFPWTLLYADDVMLACEDKDDLERQVQAWCDRLARFGLKLNVKKTEYLTIDVKESCSIKINGTELAGTSVFKYLGSAIASDGGLVVEMNSRVNAAWSKWRSLTGVLCDRKIQEHLKSKIYRAVVRLVAMYGTECWPATKEVEMRLSVMETKVLRWTAGVTRMDRIWNDAIRQKFGVALIADKMREARLRWYGHVLRGKEDSVRKTGLELVVSGKRPRGRREQRCSDALHTDMKVVGAHPDEAQDRERWRHDTRRADLAKKRDKR</sequence>
<dbReference type="EMBL" id="UZAH01033957">
    <property type="protein sequence ID" value="VDP32373.1"/>
    <property type="molecule type" value="Genomic_DNA"/>
</dbReference>
<feature type="region of interest" description="Disordered" evidence="1">
    <location>
        <begin position="242"/>
        <end position="272"/>
    </location>
</feature>
<dbReference type="InterPro" id="IPR000477">
    <property type="entry name" value="RT_dom"/>
</dbReference>
<protein>
    <submittedName>
        <fullName evidence="5">Reverse transcriptase domain-containing protein</fullName>
    </submittedName>
</protein>
<dbReference type="PANTHER" id="PTHR47027:SF28">
    <property type="entry name" value="ENDONUCLEASE-REVERSE TRANSCRIPTASE"/>
    <property type="match status" value="1"/>
</dbReference>
<accession>A0A3P8GD90</accession>
<reference evidence="5" key="2">
    <citation type="submission" date="2019-09" db="UniProtKB">
        <authorList>
            <consortium name="WormBaseParasite"/>
        </authorList>
    </citation>
    <scope>IDENTIFICATION</scope>
</reference>
<evidence type="ECO:0000313" key="3">
    <source>
        <dbReference type="EMBL" id="VDP32373.1"/>
    </source>
</evidence>
<dbReference type="SUPFAM" id="SSF56672">
    <property type="entry name" value="DNA/RNA polymerases"/>
    <property type="match status" value="1"/>
</dbReference>
<dbReference type="Proteomes" id="UP000050761">
    <property type="component" value="Unassembled WGS sequence"/>
</dbReference>
<dbReference type="OrthoDB" id="6765465at2759"/>
<gene>
    <name evidence="3" type="ORF">HPBE_LOCUS22399</name>
</gene>
<name>A0A183GIE1_HELPZ</name>
<dbReference type="WBParaSite" id="HPBE_0002240001-mRNA-1">
    <property type="protein sequence ID" value="HPBE_0002240001-mRNA-1"/>
    <property type="gene ID" value="HPBE_0002240001"/>
</dbReference>
<evidence type="ECO:0000259" key="2">
    <source>
        <dbReference type="PROSITE" id="PS50878"/>
    </source>
</evidence>